<dbReference type="OrthoDB" id="7348379at2"/>
<dbReference type="CDD" id="cd14656">
    <property type="entry name" value="Imelysin-like_EfeO"/>
    <property type="match status" value="1"/>
</dbReference>
<evidence type="ECO:0000313" key="7">
    <source>
        <dbReference type="EMBL" id="QDH21013.1"/>
    </source>
</evidence>
<dbReference type="EMBL" id="CP041217">
    <property type="protein sequence ID" value="QDH21013.1"/>
    <property type="molecule type" value="Genomic_DNA"/>
</dbReference>
<evidence type="ECO:0000313" key="8">
    <source>
        <dbReference type="Proteomes" id="UP000316968"/>
    </source>
</evidence>
<dbReference type="KEGG" id="saca:FFV09_09210"/>
<evidence type="ECO:0000259" key="6">
    <source>
        <dbReference type="Pfam" id="PF09375"/>
    </source>
</evidence>
<accession>A0A4Y6UTH3</accession>
<dbReference type="Gene3D" id="1.20.1420.20">
    <property type="entry name" value="M75 peptidase, HXXE motif"/>
    <property type="match status" value="1"/>
</dbReference>
<reference evidence="7 8" key="1">
    <citation type="submission" date="2019-06" db="EMBL/GenBank/DDBJ databases">
        <title>Saccharibacillus brassicae sp. nov., an endophytic bacterium isolated from Chinese cabbage seeds (Brassica pekinensis).</title>
        <authorList>
            <person name="Jiang L."/>
            <person name="Lee J."/>
            <person name="Kim S.W."/>
        </authorList>
    </citation>
    <scope>NUCLEOTIDE SEQUENCE [LARGE SCALE GENOMIC DNA]</scope>
    <source>
        <strain evidence="8">KCTC 43072 / ATSA2</strain>
    </source>
</reference>
<dbReference type="Pfam" id="PF09375">
    <property type="entry name" value="Peptidase_M75"/>
    <property type="match status" value="1"/>
</dbReference>
<protein>
    <submittedName>
        <fullName evidence="7">Efem/EfeO family lipoprotein</fullName>
    </submittedName>
</protein>
<dbReference type="InterPro" id="IPR038352">
    <property type="entry name" value="Imelysin_sf"/>
</dbReference>
<dbReference type="NCBIfam" id="NF041757">
    <property type="entry name" value="EfeO"/>
    <property type="match status" value="1"/>
</dbReference>
<name>A0A4Y6UTH3_SACBS</name>
<dbReference type="RefSeq" id="WP_141447560.1">
    <property type="nucleotide sequence ID" value="NZ_CP041217.1"/>
</dbReference>
<comment type="similarity">
    <text evidence="2">Belongs to the EfeM/EfeO family.</text>
</comment>
<dbReference type="InterPro" id="IPR018976">
    <property type="entry name" value="Imelysin-like"/>
</dbReference>
<feature type="compositionally biased region" description="Basic and acidic residues" evidence="4">
    <location>
        <begin position="72"/>
        <end position="89"/>
    </location>
</feature>
<comment type="subcellular location">
    <subcellularLocation>
        <location evidence="1">Cell envelope</location>
    </subcellularLocation>
</comment>
<evidence type="ECO:0000256" key="4">
    <source>
        <dbReference type="SAM" id="MobiDB-lite"/>
    </source>
</evidence>
<evidence type="ECO:0000256" key="2">
    <source>
        <dbReference type="ARBA" id="ARBA00005989"/>
    </source>
</evidence>
<feature type="chain" id="PRO_5021266475" evidence="5">
    <location>
        <begin position="42"/>
        <end position="422"/>
    </location>
</feature>
<gene>
    <name evidence="7" type="ORF">FFV09_09210</name>
</gene>
<dbReference type="PANTHER" id="PTHR39192:SF1">
    <property type="entry name" value="IRON UPTAKE SYSTEM COMPONENT EFEO"/>
    <property type="match status" value="1"/>
</dbReference>
<organism evidence="7 8">
    <name type="scientific">Saccharibacillus brassicae</name>
    <dbReference type="NCBI Taxonomy" id="2583377"/>
    <lineage>
        <taxon>Bacteria</taxon>
        <taxon>Bacillati</taxon>
        <taxon>Bacillota</taxon>
        <taxon>Bacilli</taxon>
        <taxon>Bacillales</taxon>
        <taxon>Paenibacillaceae</taxon>
        <taxon>Saccharibacillus</taxon>
    </lineage>
</organism>
<keyword evidence="8" id="KW-1185">Reference proteome</keyword>
<proteinExistence type="inferred from homology"/>
<feature type="domain" description="Imelysin-like" evidence="6">
    <location>
        <begin position="188"/>
        <end position="413"/>
    </location>
</feature>
<dbReference type="Proteomes" id="UP000316968">
    <property type="component" value="Chromosome"/>
</dbReference>
<dbReference type="PANTHER" id="PTHR39192">
    <property type="entry name" value="IRON UPTAKE SYSTEM COMPONENT EFEO"/>
    <property type="match status" value="1"/>
</dbReference>
<feature type="compositionally biased region" description="Low complexity" evidence="4">
    <location>
        <begin position="45"/>
        <end position="71"/>
    </location>
</feature>
<evidence type="ECO:0000256" key="3">
    <source>
        <dbReference type="ARBA" id="ARBA00022729"/>
    </source>
</evidence>
<keyword evidence="3 5" id="KW-0732">Signal</keyword>
<keyword evidence="7" id="KW-0449">Lipoprotein</keyword>
<evidence type="ECO:0000256" key="1">
    <source>
        <dbReference type="ARBA" id="ARBA00004196"/>
    </source>
</evidence>
<dbReference type="InterPro" id="IPR053377">
    <property type="entry name" value="Iron_uptake_EfeM/EfeO"/>
</dbReference>
<dbReference type="InterPro" id="IPR050894">
    <property type="entry name" value="EfeM/EfeO_iron_uptake"/>
</dbReference>
<feature type="signal peptide" evidence="5">
    <location>
        <begin position="1"/>
        <end position="41"/>
    </location>
</feature>
<dbReference type="InterPro" id="IPR034981">
    <property type="entry name" value="Imelysin-like_EfeO/Algp7"/>
</dbReference>
<sequence length="422" mass="46061">MTHLHPIKNNEPTSRRKLPFAILSSAALVAMLALSACGAAAEDTAASTQTAPAAAEKPASEASAPADTADAAADRAADEAVRQGAQKMKDETTQFQAALAAKDDAKVKKLSGSINDLWLSYENTVRDRFPLLYTEVEKYEMPIFSASAYDKMDYAALTDNAGKLQGALDDLLTAKKTDAAASEVLAEAVSGYEKYVREQTDRFVEETQVFADAVKAGNIEAAKTAYPISRTYYENIEPIAESLGDLDPKIDARLPDVENEEQWTGFHRIERALWEDGSLEGQGKYADLLMTDVKALQAKIADLKLEPEAMVAGAMELLNEAATSKITGEEETYSHTDLVDLAANVEGSKAVYFAMIPALNDGHRELADQLDQQFRTMEETLAQYNKDGSYALYTDLKTEQIRELSDQLSQLSELMSQTAKIL</sequence>
<evidence type="ECO:0000256" key="5">
    <source>
        <dbReference type="SAM" id="SignalP"/>
    </source>
</evidence>
<dbReference type="GO" id="GO:0030313">
    <property type="term" value="C:cell envelope"/>
    <property type="evidence" value="ECO:0007669"/>
    <property type="project" value="UniProtKB-SubCell"/>
</dbReference>
<feature type="region of interest" description="Disordered" evidence="4">
    <location>
        <begin position="45"/>
        <end position="89"/>
    </location>
</feature>
<dbReference type="AlphaFoldDB" id="A0A4Y6UTH3"/>